<evidence type="ECO:0000313" key="14">
    <source>
        <dbReference type="EMBL" id="TKC03318.1"/>
    </source>
</evidence>
<organism evidence="14 15">
    <name type="scientific">Pedobacter cryotolerans</name>
    <dbReference type="NCBI Taxonomy" id="2571270"/>
    <lineage>
        <taxon>Bacteria</taxon>
        <taxon>Pseudomonadati</taxon>
        <taxon>Bacteroidota</taxon>
        <taxon>Sphingobacteriia</taxon>
        <taxon>Sphingobacteriales</taxon>
        <taxon>Sphingobacteriaceae</taxon>
        <taxon>Pedobacter</taxon>
    </lineage>
</organism>
<dbReference type="InterPro" id="IPR003661">
    <property type="entry name" value="HisK_dim/P_dom"/>
</dbReference>
<accession>A0A4U1CBJ8</accession>
<dbReference type="SUPFAM" id="SSF47384">
    <property type="entry name" value="Homodimeric domain of signal transducing histidine kinase"/>
    <property type="match status" value="1"/>
</dbReference>
<keyword evidence="11 12" id="KW-0472">Membrane</keyword>
<evidence type="ECO:0000256" key="3">
    <source>
        <dbReference type="ARBA" id="ARBA00012438"/>
    </source>
</evidence>
<evidence type="ECO:0000256" key="8">
    <source>
        <dbReference type="ARBA" id="ARBA00022777"/>
    </source>
</evidence>
<dbReference type="InterPro" id="IPR005467">
    <property type="entry name" value="His_kinase_dom"/>
</dbReference>
<dbReference type="InterPro" id="IPR050736">
    <property type="entry name" value="Sensor_HK_Regulatory"/>
</dbReference>
<keyword evidence="7" id="KW-0547">Nucleotide-binding</keyword>
<dbReference type="RefSeq" id="WP_136873814.1">
    <property type="nucleotide sequence ID" value="NZ_SWBO01000001.1"/>
</dbReference>
<evidence type="ECO:0000256" key="1">
    <source>
        <dbReference type="ARBA" id="ARBA00000085"/>
    </source>
</evidence>
<dbReference type="AlphaFoldDB" id="A0A4U1CBJ8"/>
<comment type="caution">
    <text evidence="14">The sequence shown here is derived from an EMBL/GenBank/DDBJ whole genome shotgun (WGS) entry which is preliminary data.</text>
</comment>
<dbReference type="InterPro" id="IPR004358">
    <property type="entry name" value="Sig_transdc_His_kin-like_C"/>
</dbReference>
<dbReference type="Gene3D" id="3.30.565.10">
    <property type="entry name" value="Histidine kinase-like ATPase, C-terminal domain"/>
    <property type="match status" value="1"/>
</dbReference>
<evidence type="ECO:0000256" key="9">
    <source>
        <dbReference type="ARBA" id="ARBA00022840"/>
    </source>
</evidence>
<evidence type="ECO:0000256" key="6">
    <source>
        <dbReference type="ARBA" id="ARBA00022679"/>
    </source>
</evidence>
<reference evidence="14 15" key="1">
    <citation type="submission" date="2019-04" db="EMBL/GenBank/DDBJ databases">
        <title>Pedobacter sp. AR-2-6 sp. nov., isolated from Arctic soil.</title>
        <authorList>
            <person name="Dahal R.H."/>
            <person name="Kim D.-U."/>
        </authorList>
    </citation>
    <scope>NUCLEOTIDE SEQUENCE [LARGE SCALE GENOMIC DNA]</scope>
    <source>
        <strain evidence="14 15">AR-2-6</strain>
    </source>
</reference>
<evidence type="ECO:0000256" key="11">
    <source>
        <dbReference type="ARBA" id="ARBA00023136"/>
    </source>
</evidence>
<keyword evidence="8 14" id="KW-0418">Kinase</keyword>
<name>A0A4U1CBJ8_9SPHI</name>
<dbReference type="EC" id="2.7.13.3" evidence="3"/>
<comment type="catalytic activity">
    <reaction evidence="1">
        <text>ATP + protein L-histidine = ADP + protein N-phospho-L-histidine.</text>
        <dbReference type="EC" id="2.7.13.3"/>
    </reaction>
</comment>
<evidence type="ECO:0000313" key="15">
    <source>
        <dbReference type="Proteomes" id="UP000310477"/>
    </source>
</evidence>
<evidence type="ECO:0000256" key="5">
    <source>
        <dbReference type="ARBA" id="ARBA00022553"/>
    </source>
</evidence>
<dbReference type="InterPro" id="IPR036097">
    <property type="entry name" value="HisK_dim/P_sf"/>
</dbReference>
<sequence length="614" mass="69838">MKKKSLWLITALMTLALLGVFVMQLYYIKESYKLKSQLFEQNVNQALNAVVNKVQKRNVAKHINKKDDEFKAQKENGIRSQMDTIVAFRVKFKENENLRKYRQQQQIINYLNSQDSIIRSNYLQPQIISEETFKLYNNPNTDYASKPTLDVVDVRDPLTGKLLGRRVNPRKVKTPQLQMDNLPDTIRYLVYSMVDGMPLFISLPSTEPDLISKFKVEDAKAKLKYEMQLSRLYADTVVVLNENINLVRDVAKEMNNSDLPLAQRVPDIESLDTLIKAELLSRGITLAYDFLITSVKNTNNVIYRRVSNSNIDPIAENTYSHVLFSNDVAAKDPGMIYLRLPNKNAAIFSNMFVTLASSVGLLLVLISIFAYTIYAIIRQKKLSEMKTDFINNMTHEFKTPVATIMIASEALKDPEVVEDKSRISRLANIIYDENVRLGNHIERVLSVARLERKEIKLEFAAVNVNDLVTAVVDSMGLQLQKRNAAVTLNLDATQDLIMADELHLSNVIYNLIDNANKYSLDSPHIDIATSNRGKNLIIEVADKGIGMTKEQTKRIFDQFYRVPTGNLHDVKGFGLGLNYVRDIVAEMDGTIKVNSEKDKGTTFEISLPIKHTNN</sequence>
<dbReference type="OrthoDB" id="921707at2"/>
<evidence type="ECO:0000256" key="2">
    <source>
        <dbReference type="ARBA" id="ARBA00004236"/>
    </source>
</evidence>
<dbReference type="SMART" id="SM00387">
    <property type="entry name" value="HATPase_c"/>
    <property type="match status" value="1"/>
</dbReference>
<dbReference type="GO" id="GO:0005886">
    <property type="term" value="C:plasma membrane"/>
    <property type="evidence" value="ECO:0007669"/>
    <property type="project" value="UniProtKB-SubCell"/>
</dbReference>
<dbReference type="PANTHER" id="PTHR43711">
    <property type="entry name" value="TWO-COMPONENT HISTIDINE KINASE"/>
    <property type="match status" value="1"/>
</dbReference>
<keyword evidence="4" id="KW-1003">Cell membrane</keyword>
<dbReference type="FunFam" id="3.30.565.10:FF:000023">
    <property type="entry name" value="PAS domain-containing sensor histidine kinase"/>
    <property type="match status" value="1"/>
</dbReference>
<evidence type="ECO:0000256" key="4">
    <source>
        <dbReference type="ARBA" id="ARBA00022475"/>
    </source>
</evidence>
<comment type="subcellular location">
    <subcellularLocation>
        <location evidence="2">Cell membrane</location>
    </subcellularLocation>
</comment>
<keyword evidence="6" id="KW-0808">Transferase</keyword>
<dbReference type="EMBL" id="SWBO01000001">
    <property type="protein sequence ID" value="TKC03318.1"/>
    <property type="molecule type" value="Genomic_DNA"/>
</dbReference>
<keyword evidence="9" id="KW-0067">ATP-binding</keyword>
<keyword evidence="15" id="KW-1185">Reference proteome</keyword>
<dbReference type="GO" id="GO:0005524">
    <property type="term" value="F:ATP binding"/>
    <property type="evidence" value="ECO:0007669"/>
    <property type="project" value="UniProtKB-KW"/>
</dbReference>
<dbReference type="SMART" id="SM00388">
    <property type="entry name" value="HisKA"/>
    <property type="match status" value="1"/>
</dbReference>
<feature type="domain" description="Histidine kinase" evidence="13">
    <location>
        <begin position="392"/>
        <end position="611"/>
    </location>
</feature>
<dbReference type="SUPFAM" id="SSF55874">
    <property type="entry name" value="ATPase domain of HSP90 chaperone/DNA topoisomerase II/histidine kinase"/>
    <property type="match status" value="1"/>
</dbReference>
<dbReference type="GO" id="GO:0000155">
    <property type="term" value="F:phosphorelay sensor kinase activity"/>
    <property type="evidence" value="ECO:0007669"/>
    <property type="project" value="InterPro"/>
</dbReference>
<keyword evidence="12" id="KW-1133">Transmembrane helix</keyword>
<evidence type="ECO:0000256" key="7">
    <source>
        <dbReference type="ARBA" id="ARBA00022741"/>
    </source>
</evidence>
<dbReference type="Pfam" id="PF00512">
    <property type="entry name" value="HisKA"/>
    <property type="match status" value="1"/>
</dbReference>
<feature type="transmembrane region" description="Helical" evidence="12">
    <location>
        <begin position="351"/>
        <end position="377"/>
    </location>
</feature>
<dbReference type="InterPro" id="IPR036890">
    <property type="entry name" value="HATPase_C_sf"/>
</dbReference>
<evidence type="ECO:0000256" key="12">
    <source>
        <dbReference type="SAM" id="Phobius"/>
    </source>
</evidence>
<dbReference type="Proteomes" id="UP000310477">
    <property type="component" value="Unassembled WGS sequence"/>
</dbReference>
<dbReference type="PRINTS" id="PR00344">
    <property type="entry name" value="BCTRLSENSOR"/>
</dbReference>
<gene>
    <name evidence="14" type="ORF">FA045_01750</name>
</gene>
<keyword evidence="12" id="KW-0812">Transmembrane</keyword>
<dbReference type="Gene3D" id="1.10.287.130">
    <property type="match status" value="1"/>
</dbReference>
<feature type="transmembrane region" description="Helical" evidence="12">
    <location>
        <begin position="7"/>
        <end position="27"/>
    </location>
</feature>
<evidence type="ECO:0000259" key="13">
    <source>
        <dbReference type="PROSITE" id="PS50109"/>
    </source>
</evidence>
<keyword evidence="10" id="KW-0902">Two-component regulatory system</keyword>
<keyword evidence="5" id="KW-0597">Phosphoprotein</keyword>
<proteinExistence type="predicted"/>
<dbReference type="InterPro" id="IPR003594">
    <property type="entry name" value="HATPase_dom"/>
</dbReference>
<protein>
    <recommendedName>
        <fullName evidence="3">histidine kinase</fullName>
        <ecNumber evidence="3">2.7.13.3</ecNumber>
    </recommendedName>
</protein>
<dbReference type="Pfam" id="PF02518">
    <property type="entry name" value="HATPase_c"/>
    <property type="match status" value="1"/>
</dbReference>
<dbReference type="CDD" id="cd00082">
    <property type="entry name" value="HisKA"/>
    <property type="match status" value="1"/>
</dbReference>
<evidence type="ECO:0000256" key="10">
    <source>
        <dbReference type="ARBA" id="ARBA00023012"/>
    </source>
</evidence>
<dbReference type="CDD" id="cd00075">
    <property type="entry name" value="HATPase"/>
    <property type="match status" value="1"/>
</dbReference>
<dbReference type="PANTHER" id="PTHR43711:SF26">
    <property type="entry name" value="SENSOR HISTIDINE KINASE RCSC"/>
    <property type="match status" value="1"/>
</dbReference>
<dbReference type="PROSITE" id="PS50109">
    <property type="entry name" value="HIS_KIN"/>
    <property type="match status" value="1"/>
</dbReference>